<dbReference type="Pfam" id="PF21792">
    <property type="entry name" value="DAB2_SBM"/>
    <property type="match status" value="1"/>
</dbReference>
<evidence type="ECO:0000313" key="5">
    <source>
        <dbReference type="RefSeq" id="XP_028258991.1"/>
    </source>
</evidence>
<dbReference type="PANTHER" id="PTHR47695">
    <property type="entry name" value="PID DOMAIN-CONTAINING PROTEIN"/>
    <property type="match status" value="1"/>
</dbReference>
<feature type="compositionally biased region" description="Polar residues" evidence="1">
    <location>
        <begin position="23"/>
        <end position="40"/>
    </location>
</feature>
<sequence>MMETEQTAGSCPTPGQAAVRTWLPSSTKGATRTPSDSASRFQGDGVRYKAKLIGMDPVPDAEGEKMCWDSMMKLKGCEAAARKQGKHKPRVWLKISSTGLKIVDERTAAVLFDHDRSRISSLTKDESDPRALAYIYQHEDTYTLFYIKMANLADPVLADVREVCQSADQETPQKPAETATQNTSLMLVNESPPSPAKGPALENVFSPRPESKQVSSSSELMEVFAPTLADPPTSAHGSDQPESLVQTLSTSQILAMFPTQPLGGSPYSSPPYSPTSVPWGQQGPLGNQWAGPWSAMPGNMSAWAPPGVTVPPVGSLAQYVVNPQSGFMIGATTAAGFPAAPSSPTGYPTTLNFYPLTGAPGAPTLDQNPL</sequence>
<dbReference type="Proteomes" id="UP000515145">
    <property type="component" value="Chromosome 4"/>
</dbReference>
<dbReference type="Gene3D" id="2.30.29.30">
    <property type="entry name" value="Pleckstrin-homology domain (PH domain)/Phosphotyrosine-binding domain (PTB)"/>
    <property type="match status" value="1"/>
</dbReference>
<protein>
    <submittedName>
        <fullName evidence="4 5">Disabled homolog 1-like isoform X1</fullName>
    </submittedName>
</protein>
<dbReference type="OrthoDB" id="10069833at2759"/>
<keyword evidence="3" id="KW-1185">Reference proteome</keyword>
<accession>A0A6P7I337</accession>
<dbReference type="InterPro" id="IPR048559">
    <property type="entry name" value="DAB1/2_SBM"/>
</dbReference>
<dbReference type="InterPro" id="IPR011993">
    <property type="entry name" value="PH-like_dom_sf"/>
</dbReference>
<evidence type="ECO:0000313" key="6">
    <source>
        <dbReference type="RefSeq" id="XP_028258992.1"/>
    </source>
</evidence>
<dbReference type="SMART" id="SM00462">
    <property type="entry name" value="PTB"/>
    <property type="match status" value="1"/>
</dbReference>
<evidence type="ECO:0000256" key="1">
    <source>
        <dbReference type="SAM" id="MobiDB-lite"/>
    </source>
</evidence>
<feature type="domain" description="PID" evidence="2">
    <location>
        <begin position="43"/>
        <end position="165"/>
    </location>
</feature>
<dbReference type="RefSeq" id="XP_028258991.1">
    <property type="nucleotide sequence ID" value="XM_028403190.1"/>
</dbReference>
<dbReference type="RefSeq" id="XP_028258992.1">
    <property type="nucleotide sequence ID" value="XM_028403191.1"/>
</dbReference>
<gene>
    <name evidence="4 5 6" type="primary">LOC114434182</name>
</gene>
<evidence type="ECO:0000313" key="4">
    <source>
        <dbReference type="RefSeq" id="XP_028258990.1"/>
    </source>
</evidence>
<dbReference type="AlphaFoldDB" id="A0A6P7I337"/>
<organism evidence="3 5">
    <name type="scientific">Parambassis ranga</name>
    <name type="common">Indian glassy fish</name>
    <dbReference type="NCBI Taxonomy" id="210632"/>
    <lineage>
        <taxon>Eukaryota</taxon>
        <taxon>Metazoa</taxon>
        <taxon>Chordata</taxon>
        <taxon>Craniata</taxon>
        <taxon>Vertebrata</taxon>
        <taxon>Euteleostomi</taxon>
        <taxon>Actinopterygii</taxon>
        <taxon>Neopterygii</taxon>
        <taxon>Teleostei</taxon>
        <taxon>Neoteleostei</taxon>
        <taxon>Acanthomorphata</taxon>
        <taxon>Ovalentaria</taxon>
        <taxon>Ambassidae</taxon>
        <taxon>Parambassis</taxon>
    </lineage>
</organism>
<evidence type="ECO:0000313" key="3">
    <source>
        <dbReference type="Proteomes" id="UP000515145"/>
    </source>
</evidence>
<dbReference type="GO" id="GO:0005737">
    <property type="term" value="C:cytoplasm"/>
    <property type="evidence" value="ECO:0007669"/>
    <property type="project" value="TreeGrafter"/>
</dbReference>
<dbReference type="PANTHER" id="PTHR47695:SF3">
    <property type="entry name" value="PID DOMAIN-CONTAINING PROTEIN"/>
    <property type="match status" value="1"/>
</dbReference>
<evidence type="ECO:0000259" key="2">
    <source>
        <dbReference type="PROSITE" id="PS01179"/>
    </source>
</evidence>
<dbReference type="RefSeq" id="XP_028258990.1">
    <property type="nucleotide sequence ID" value="XM_028403189.1"/>
</dbReference>
<reference evidence="4 5" key="1">
    <citation type="submission" date="2025-04" db="UniProtKB">
        <authorList>
            <consortium name="RefSeq"/>
        </authorList>
    </citation>
    <scope>IDENTIFICATION</scope>
</reference>
<feature type="region of interest" description="Disordered" evidence="1">
    <location>
        <begin position="191"/>
        <end position="216"/>
    </location>
</feature>
<dbReference type="GeneID" id="114434182"/>
<name>A0A6P7I337_9TELE</name>
<feature type="compositionally biased region" description="Polar residues" evidence="1">
    <location>
        <begin position="1"/>
        <end position="10"/>
    </location>
</feature>
<feature type="region of interest" description="Disordered" evidence="1">
    <location>
        <begin position="1"/>
        <end position="41"/>
    </location>
</feature>
<dbReference type="SUPFAM" id="SSF50729">
    <property type="entry name" value="PH domain-like"/>
    <property type="match status" value="1"/>
</dbReference>
<dbReference type="InterPro" id="IPR006020">
    <property type="entry name" value="PTB/PI_dom"/>
</dbReference>
<dbReference type="PROSITE" id="PS01179">
    <property type="entry name" value="PID"/>
    <property type="match status" value="1"/>
</dbReference>
<proteinExistence type="predicted"/>